<sequence>MVFDESHKLIDAARQMYSTVWDEQDAEFIVGLSEVNRRTTGMDELTVLRSQLAEYNRQIFGRLAGDLAGNHTREGGRIEIVIGSMEKIYMRHMAKALEQLPLSYQENSGQKMRMQGLKKRCQELTDKLTVFLNSGNAICWMEKRENGRLALCAVPMELEQVLFRDIWSRPIPVIITSGTMSVWGDFGHFKRMTGLSFAALSRIMETSKPSPFDFQSNGLLYIPERMPFPNIWDDSYIQAVMAEILQIVSATHGHTLILFTSYWLMERVFYGLKEQLSDYPLFLMGRGRLDVISSFRRSGNGVLFASDSAGEGIDLAGDILSSLIVVKLPFPVPDPVMEYQRNQYEDFDLYRRDIIIPEMLIKLRQWFGRGIRREKDTAVFSILDSRTSLCGRYRAEILNTLPTMPVTDRLMDVEDFIIRKKTDSYFMDKENAIA</sequence>
<protein>
    <submittedName>
        <fullName evidence="3">Putative ATP-dependent helicase DinG</fullName>
        <ecNumber evidence="3">3.6.4.12</ecNumber>
    </submittedName>
</protein>
<dbReference type="PANTHER" id="PTHR11472:SF34">
    <property type="entry name" value="REGULATOR OF TELOMERE ELONGATION HELICASE 1"/>
    <property type="match status" value="1"/>
</dbReference>
<name>A0A6N3CC60_9FIRM</name>
<dbReference type="GO" id="GO:0003678">
    <property type="term" value="F:DNA helicase activity"/>
    <property type="evidence" value="ECO:0007669"/>
    <property type="project" value="UniProtKB-EC"/>
</dbReference>
<proteinExistence type="inferred from homology"/>
<dbReference type="EMBL" id="CACRUM010000045">
    <property type="protein sequence ID" value="VYU12141.1"/>
    <property type="molecule type" value="Genomic_DNA"/>
</dbReference>
<keyword evidence="3" id="KW-0547">Nucleotide-binding</keyword>
<organism evidence="3">
    <name type="scientific">Roseburia intestinalis</name>
    <dbReference type="NCBI Taxonomy" id="166486"/>
    <lineage>
        <taxon>Bacteria</taxon>
        <taxon>Bacillati</taxon>
        <taxon>Bacillota</taxon>
        <taxon>Clostridia</taxon>
        <taxon>Lachnospirales</taxon>
        <taxon>Lachnospiraceae</taxon>
        <taxon>Roseburia</taxon>
    </lineage>
</organism>
<dbReference type="SMART" id="SM00491">
    <property type="entry name" value="HELICc2"/>
    <property type="match status" value="1"/>
</dbReference>
<comment type="similarity">
    <text evidence="1">Belongs to the helicase family. DinG subfamily.</text>
</comment>
<dbReference type="RefSeq" id="WP_422046577.1">
    <property type="nucleotide sequence ID" value="NZ_CACRUM010000045.1"/>
</dbReference>
<dbReference type="GO" id="GO:0016818">
    <property type="term" value="F:hydrolase activity, acting on acid anhydrides, in phosphorus-containing anhydrides"/>
    <property type="evidence" value="ECO:0007669"/>
    <property type="project" value="InterPro"/>
</dbReference>
<dbReference type="AlphaFoldDB" id="A0A6N3CC60"/>
<dbReference type="GO" id="GO:0003676">
    <property type="term" value="F:nucleic acid binding"/>
    <property type="evidence" value="ECO:0007669"/>
    <property type="project" value="InterPro"/>
</dbReference>
<evidence type="ECO:0000259" key="2">
    <source>
        <dbReference type="SMART" id="SM00491"/>
    </source>
</evidence>
<reference evidence="3" key="1">
    <citation type="submission" date="2019-11" db="EMBL/GenBank/DDBJ databases">
        <authorList>
            <person name="Feng L."/>
        </authorList>
    </citation>
    <scope>NUCLEOTIDE SEQUENCE</scope>
    <source>
        <strain evidence="3">RintestinalisLFYP67</strain>
    </source>
</reference>
<gene>
    <name evidence="3" type="primary">dinG</name>
    <name evidence="3" type="ORF">RILFYP67_01116</name>
</gene>
<dbReference type="GO" id="GO:0005524">
    <property type="term" value="F:ATP binding"/>
    <property type="evidence" value="ECO:0007669"/>
    <property type="project" value="InterPro"/>
</dbReference>
<evidence type="ECO:0000313" key="3">
    <source>
        <dbReference type="EMBL" id="VYU12141.1"/>
    </source>
</evidence>
<keyword evidence="3" id="KW-0067">ATP-binding</keyword>
<evidence type="ECO:0000256" key="1">
    <source>
        <dbReference type="ARBA" id="ARBA00038058"/>
    </source>
</evidence>
<dbReference type="SUPFAM" id="SSF52540">
    <property type="entry name" value="P-loop containing nucleoside triphosphate hydrolases"/>
    <property type="match status" value="1"/>
</dbReference>
<dbReference type="GO" id="GO:0006139">
    <property type="term" value="P:nucleobase-containing compound metabolic process"/>
    <property type="evidence" value="ECO:0007669"/>
    <property type="project" value="InterPro"/>
</dbReference>
<keyword evidence="3" id="KW-0378">Hydrolase</keyword>
<dbReference type="PANTHER" id="PTHR11472">
    <property type="entry name" value="DNA REPAIR DEAD HELICASE RAD3/XP-D SUBFAMILY MEMBER"/>
    <property type="match status" value="1"/>
</dbReference>
<dbReference type="Gene3D" id="3.40.50.300">
    <property type="entry name" value="P-loop containing nucleotide triphosphate hydrolases"/>
    <property type="match status" value="1"/>
</dbReference>
<keyword evidence="3" id="KW-0347">Helicase</keyword>
<dbReference type="InterPro" id="IPR006555">
    <property type="entry name" value="ATP-dep_Helicase_C"/>
</dbReference>
<dbReference type="EC" id="3.6.4.12" evidence="3"/>
<feature type="domain" description="ATP-dependent helicase C-terminal" evidence="2">
    <location>
        <begin position="262"/>
        <end position="389"/>
    </location>
</feature>
<accession>A0A6N3CC60</accession>
<dbReference type="InterPro" id="IPR027417">
    <property type="entry name" value="P-loop_NTPase"/>
</dbReference>
<dbReference type="InterPro" id="IPR045028">
    <property type="entry name" value="DinG/Rad3-like"/>
</dbReference>
<dbReference type="Pfam" id="PF13307">
    <property type="entry name" value="Helicase_C_2"/>
    <property type="match status" value="1"/>
</dbReference>